<dbReference type="InterPro" id="IPR011990">
    <property type="entry name" value="TPR-like_helical_dom_sf"/>
</dbReference>
<reference evidence="2 3" key="1">
    <citation type="submission" date="2019-12" db="EMBL/GenBank/DDBJ databases">
        <title>Sporaefaciens musculi gen. nov., sp. nov., a novel bacterium isolated from the caecum of an obese mouse.</title>
        <authorList>
            <person name="Rasmussen T.S."/>
            <person name="Streidl T."/>
            <person name="Hitch T.C.A."/>
            <person name="Wortmann E."/>
            <person name="Deptula P."/>
            <person name="Hansen M."/>
            <person name="Nielsen D.S."/>
            <person name="Clavel T."/>
            <person name="Vogensen F.K."/>
        </authorList>
    </citation>
    <scope>NUCLEOTIDE SEQUENCE [LARGE SCALE GENOMIC DNA]</scope>
    <source>
        <strain evidence="2 3">WCA-9-b2</strain>
    </source>
</reference>
<dbReference type="SUPFAM" id="SSF48452">
    <property type="entry name" value="TPR-like"/>
    <property type="match status" value="1"/>
</dbReference>
<evidence type="ECO:0000256" key="1">
    <source>
        <dbReference type="PROSITE-ProRule" id="PRU00339"/>
    </source>
</evidence>
<feature type="repeat" description="TPR" evidence="1">
    <location>
        <begin position="76"/>
        <end position="109"/>
    </location>
</feature>
<dbReference type="SMART" id="SM00028">
    <property type="entry name" value="TPR"/>
    <property type="match status" value="3"/>
</dbReference>
<dbReference type="PROSITE" id="PS50005">
    <property type="entry name" value="TPR"/>
    <property type="match status" value="1"/>
</dbReference>
<dbReference type="InterPro" id="IPR019734">
    <property type="entry name" value="TPR_rpt"/>
</dbReference>
<dbReference type="Proteomes" id="UP000460412">
    <property type="component" value="Unassembled WGS sequence"/>
</dbReference>
<sequence>MKKGNRRRRKNKRRAIKRLTRILVVIFLLLCLCLCLCLLLRKGNPSEEGIEYLKNGQYEEAIKQFEQAVEDEVNVGDAYRGIGIARWETENYEGARDAFQKALDADTESSFTGIIYNFLGSCELKLGNPESAQNYFQLGIGLKGNSAKLDQEMKYNQIVAFEQLGDWESAKARLAEYVAEYPEDANALKEQQFLETR</sequence>
<keyword evidence="1" id="KW-0802">TPR repeat</keyword>
<dbReference type="EMBL" id="WUQX01000001">
    <property type="protein sequence ID" value="MXP78056.1"/>
    <property type="molecule type" value="Genomic_DNA"/>
</dbReference>
<evidence type="ECO:0000313" key="3">
    <source>
        <dbReference type="Proteomes" id="UP000460412"/>
    </source>
</evidence>
<dbReference type="Gene3D" id="1.25.40.10">
    <property type="entry name" value="Tetratricopeptide repeat domain"/>
    <property type="match status" value="1"/>
</dbReference>
<dbReference type="RefSeq" id="WP_159754103.1">
    <property type="nucleotide sequence ID" value="NZ_WUQX01000001.1"/>
</dbReference>
<comment type="caution">
    <text evidence="2">The sequence shown here is derived from an EMBL/GenBank/DDBJ whole genome shotgun (WGS) entry which is preliminary data.</text>
</comment>
<organism evidence="2 3">
    <name type="scientific">Sporofaciens musculi</name>
    <dbReference type="NCBI Taxonomy" id="2681861"/>
    <lineage>
        <taxon>Bacteria</taxon>
        <taxon>Bacillati</taxon>
        <taxon>Bacillota</taxon>
        <taxon>Clostridia</taxon>
        <taxon>Lachnospirales</taxon>
        <taxon>Lachnospiraceae</taxon>
        <taxon>Sporofaciens</taxon>
    </lineage>
</organism>
<dbReference type="Pfam" id="PF13181">
    <property type="entry name" value="TPR_8"/>
    <property type="match status" value="1"/>
</dbReference>
<dbReference type="Pfam" id="PF13174">
    <property type="entry name" value="TPR_6"/>
    <property type="match status" value="1"/>
</dbReference>
<gene>
    <name evidence="2" type="ORF">GN277_22680</name>
</gene>
<keyword evidence="3" id="KW-1185">Reference proteome</keyword>
<name>A0A7X3SL55_9FIRM</name>
<protein>
    <submittedName>
        <fullName evidence="2">Tetratricopeptide repeat protein</fullName>
    </submittedName>
</protein>
<dbReference type="AlphaFoldDB" id="A0A7X3SL55"/>
<evidence type="ECO:0000313" key="2">
    <source>
        <dbReference type="EMBL" id="MXP78056.1"/>
    </source>
</evidence>
<proteinExistence type="predicted"/>
<accession>A0A7X3SL55</accession>
<dbReference type="Pfam" id="PF13432">
    <property type="entry name" value="TPR_16"/>
    <property type="match status" value="1"/>
</dbReference>